<dbReference type="EMBL" id="LR746278">
    <property type="protein sequence ID" value="CAA7408949.1"/>
    <property type="molecule type" value="Genomic_DNA"/>
</dbReference>
<reference evidence="1" key="1">
    <citation type="submission" date="2019-12" db="EMBL/GenBank/DDBJ databases">
        <authorList>
            <person name="Scholz U."/>
            <person name="Mascher M."/>
            <person name="Fiebig A."/>
        </authorList>
    </citation>
    <scope>NUCLEOTIDE SEQUENCE</scope>
</reference>
<dbReference type="EMBL" id="LR743602">
    <property type="protein sequence ID" value="CAA2632633.1"/>
    <property type="molecule type" value="Genomic_DNA"/>
</dbReference>
<proteinExistence type="predicted"/>
<evidence type="ECO:0000313" key="2">
    <source>
        <dbReference type="EMBL" id="CAA7408949.1"/>
    </source>
</evidence>
<accession>A0A7I8JNZ1</accession>
<evidence type="ECO:0000313" key="1">
    <source>
        <dbReference type="EMBL" id="CAA2632633.1"/>
    </source>
</evidence>
<dbReference type="Proteomes" id="UP000663760">
    <property type="component" value="Chromosome 15"/>
</dbReference>
<sequence length="42" mass="4899">MTINKMKMKKERNTVNPFSWTNVCSRIHTHDMSSAVNVSNLF</sequence>
<dbReference type="AlphaFoldDB" id="A0A7I8JNZ1"/>
<gene>
    <name evidence="1" type="ORF">SI7747_15018228</name>
    <name evidence="2" type="ORF">SI8410_15019627</name>
</gene>
<evidence type="ECO:0000313" key="3">
    <source>
        <dbReference type="Proteomes" id="UP000663760"/>
    </source>
</evidence>
<keyword evidence="3" id="KW-1185">Reference proteome</keyword>
<protein>
    <submittedName>
        <fullName evidence="1">Uncharacterized protein</fullName>
    </submittedName>
</protein>
<organism evidence="1">
    <name type="scientific">Spirodela intermedia</name>
    <name type="common">Intermediate duckweed</name>
    <dbReference type="NCBI Taxonomy" id="51605"/>
    <lineage>
        <taxon>Eukaryota</taxon>
        <taxon>Viridiplantae</taxon>
        <taxon>Streptophyta</taxon>
        <taxon>Embryophyta</taxon>
        <taxon>Tracheophyta</taxon>
        <taxon>Spermatophyta</taxon>
        <taxon>Magnoliopsida</taxon>
        <taxon>Liliopsida</taxon>
        <taxon>Araceae</taxon>
        <taxon>Lemnoideae</taxon>
        <taxon>Spirodela</taxon>
    </lineage>
</organism>
<name>A0A7I8JNZ1_SPIIN</name>